<keyword evidence="1" id="KW-0732">Signal</keyword>
<comment type="caution">
    <text evidence="3">The sequence shown here is derived from an EMBL/GenBank/DDBJ whole genome shotgun (WGS) entry which is preliminary data.</text>
</comment>
<dbReference type="InterPro" id="IPR001480">
    <property type="entry name" value="Bulb-type_lectin_dom"/>
</dbReference>
<feature type="domain" description="Bulb-type lectin" evidence="2">
    <location>
        <begin position="24"/>
        <end position="132"/>
    </location>
</feature>
<reference evidence="3" key="1">
    <citation type="journal article" date="2023" name="Nat. Commun.">
        <title>Diploid and tetraploid genomes of Acorus and the evolution of monocots.</title>
        <authorList>
            <person name="Ma L."/>
            <person name="Liu K.W."/>
            <person name="Li Z."/>
            <person name="Hsiao Y.Y."/>
            <person name="Qi Y."/>
            <person name="Fu T."/>
            <person name="Tang G.D."/>
            <person name="Zhang D."/>
            <person name="Sun W.H."/>
            <person name="Liu D.K."/>
            <person name="Li Y."/>
            <person name="Chen G.Z."/>
            <person name="Liu X.D."/>
            <person name="Liao X.Y."/>
            <person name="Jiang Y.T."/>
            <person name="Yu X."/>
            <person name="Hao Y."/>
            <person name="Huang J."/>
            <person name="Zhao X.W."/>
            <person name="Ke S."/>
            <person name="Chen Y.Y."/>
            <person name="Wu W.L."/>
            <person name="Hsu J.L."/>
            <person name="Lin Y.F."/>
            <person name="Huang M.D."/>
            <person name="Li C.Y."/>
            <person name="Huang L."/>
            <person name="Wang Z.W."/>
            <person name="Zhao X."/>
            <person name="Zhong W.Y."/>
            <person name="Peng D.H."/>
            <person name="Ahmad S."/>
            <person name="Lan S."/>
            <person name="Zhang J.S."/>
            <person name="Tsai W.C."/>
            <person name="Van de Peer Y."/>
            <person name="Liu Z.J."/>
        </authorList>
    </citation>
    <scope>NUCLEOTIDE SEQUENCE</scope>
    <source>
        <strain evidence="3">SCP</strain>
    </source>
</reference>
<protein>
    <recommendedName>
        <fullName evidence="2">Bulb-type lectin domain-containing protein</fullName>
    </recommendedName>
</protein>
<dbReference type="CDD" id="cd00028">
    <property type="entry name" value="B_lectin"/>
    <property type="match status" value="1"/>
</dbReference>
<dbReference type="Proteomes" id="UP001179952">
    <property type="component" value="Unassembled WGS sequence"/>
</dbReference>
<dbReference type="EMBL" id="JAUJYN010000008">
    <property type="protein sequence ID" value="KAK1265034.1"/>
    <property type="molecule type" value="Genomic_DNA"/>
</dbReference>
<reference evidence="3" key="2">
    <citation type="submission" date="2023-06" db="EMBL/GenBank/DDBJ databases">
        <authorList>
            <person name="Ma L."/>
            <person name="Liu K.-W."/>
            <person name="Li Z."/>
            <person name="Hsiao Y.-Y."/>
            <person name="Qi Y."/>
            <person name="Fu T."/>
            <person name="Tang G."/>
            <person name="Zhang D."/>
            <person name="Sun W.-H."/>
            <person name="Liu D.-K."/>
            <person name="Li Y."/>
            <person name="Chen G.-Z."/>
            <person name="Liu X.-D."/>
            <person name="Liao X.-Y."/>
            <person name="Jiang Y.-T."/>
            <person name="Yu X."/>
            <person name="Hao Y."/>
            <person name="Huang J."/>
            <person name="Zhao X.-W."/>
            <person name="Ke S."/>
            <person name="Chen Y.-Y."/>
            <person name="Wu W.-L."/>
            <person name="Hsu J.-L."/>
            <person name="Lin Y.-F."/>
            <person name="Huang M.-D."/>
            <person name="Li C.-Y."/>
            <person name="Huang L."/>
            <person name="Wang Z.-W."/>
            <person name="Zhao X."/>
            <person name="Zhong W.-Y."/>
            <person name="Peng D.-H."/>
            <person name="Ahmad S."/>
            <person name="Lan S."/>
            <person name="Zhang J.-S."/>
            <person name="Tsai W.-C."/>
            <person name="Van De Peer Y."/>
            <person name="Liu Z.-J."/>
        </authorList>
    </citation>
    <scope>NUCLEOTIDE SEQUENCE</scope>
    <source>
        <strain evidence="3">SCP</strain>
        <tissue evidence="3">Leaves</tissue>
    </source>
</reference>
<dbReference type="InterPro" id="IPR036426">
    <property type="entry name" value="Bulb-type_lectin_dom_sf"/>
</dbReference>
<evidence type="ECO:0000313" key="4">
    <source>
        <dbReference type="Proteomes" id="UP001179952"/>
    </source>
</evidence>
<dbReference type="Gene3D" id="2.90.10.10">
    <property type="entry name" value="Bulb-type lectin domain"/>
    <property type="match status" value="1"/>
</dbReference>
<proteinExistence type="predicted"/>
<accession>A0AAV9AL37</accession>
<dbReference type="SMART" id="SM00108">
    <property type="entry name" value="B_lectin"/>
    <property type="match status" value="1"/>
</dbReference>
<gene>
    <name evidence="3" type="ORF">QJS04_geneDACA021316</name>
</gene>
<sequence>MTTLTLILLSGIILSLVGPPCEAANVLFSGDTLHLEESLTYGNYRLTMQRDCNLVLYDEGRAVWASGTNGKGSGCYLRMQYDANLVVYNYDGRSLWSSKTYRRMGNYLVVLQNDRNVVIYGDAFWDSKTYVPMKADNGYNATSVNGARDK</sequence>
<feature type="signal peptide" evidence="1">
    <location>
        <begin position="1"/>
        <end position="23"/>
    </location>
</feature>
<dbReference type="PROSITE" id="PS50927">
    <property type="entry name" value="BULB_LECTIN"/>
    <property type="match status" value="1"/>
</dbReference>
<evidence type="ECO:0000313" key="3">
    <source>
        <dbReference type="EMBL" id="KAK1265034.1"/>
    </source>
</evidence>
<dbReference type="SUPFAM" id="SSF51110">
    <property type="entry name" value="alpha-D-mannose-specific plant lectins"/>
    <property type="match status" value="1"/>
</dbReference>
<evidence type="ECO:0000259" key="2">
    <source>
        <dbReference type="PROSITE" id="PS50927"/>
    </source>
</evidence>
<keyword evidence="4" id="KW-1185">Reference proteome</keyword>
<dbReference type="AlphaFoldDB" id="A0AAV9AL37"/>
<feature type="chain" id="PRO_5043485424" description="Bulb-type lectin domain-containing protein" evidence="1">
    <location>
        <begin position="24"/>
        <end position="150"/>
    </location>
</feature>
<evidence type="ECO:0000256" key="1">
    <source>
        <dbReference type="SAM" id="SignalP"/>
    </source>
</evidence>
<dbReference type="GO" id="GO:0051707">
    <property type="term" value="P:response to other organism"/>
    <property type="evidence" value="ECO:0007669"/>
    <property type="project" value="UniProtKB-ARBA"/>
</dbReference>
<name>A0AAV9AL37_ACOGR</name>
<organism evidence="3 4">
    <name type="scientific">Acorus gramineus</name>
    <name type="common">Dwarf sweet flag</name>
    <dbReference type="NCBI Taxonomy" id="55184"/>
    <lineage>
        <taxon>Eukaryota</taxon>
        <taxon>Viridiplantae</taxon>
        <taxon>Streptophyta</taxon>
        <taxon>Embryophyta</taxon>
        <taxon>Tracheophyta</taxon>
        <taxon>Spermatophyta</taxon>
        <taxon>Magnoliopsida</taxon>
        <taxon>Liliopsida</taxon>
        <taxon>Acoraceae</taxon>
        <taxon>Acorus</taxon>
    </lineage>
</organism>